<dbReference type="PaxDb" id="2711-XP_006479260.1"/>
<proteinExistence type="predicted"/>
<keyword evidence="2" id="KW-1185">Reference proteome</keyword>
<protein>
    <submittedName>
        <fullName evidence="1">Uncharacterized protein</fullName>
    </submittedName>
</protein>
<dbReference type="AlphaFoldDB" id="A0A067FF20"/>
<evidence type="ECO:0000313" key="1">
    <source>
        <dbReference type="EMBL" id="KDO65958.1"/>
    </source>
</evidence>
<accession>A0A067FF20</accession>
<dbReference type="eggNOG" id="ENOG502RZ9U">
    <property type="taxonomic scope" value="Eukaryota"/>
</dbReference>
<organism evidence="1 2">
    <name type="scientific">Citrus sinensis</name>
    <name type="common">Sweet orange</name>
    <name type="synonym">Citrus aurantium var. sinensis</name>
    <dbReference type="NCBI Taxonomy" id="2711"/>
    <lineage>
        <taxon>Eukaryota</taxon>
        <taxon>Viridiplantae</taxon>
        <taxon>Streptophyta</taxon>
        <taxon>Embryophyta</taxon>
        <taxon>Tracheophyta</taxon>
        <taxon>Spermatophyta</taxon>
        <taxon>Magnoliopsida</taxon>
        <taxon>eudicotyledons</taxon>
        <taxon>Gunneridae</taxon>
        <taxon>Pentapetalae</taxon>
        <taxon>rosids</taxon>
        <taxon>malvids</taxon>
        <taxon>Sapindales</taxon>
        <taxon>Rutaceae</taxon>
        <taxon>Aurantioideae</taxon>
        <taxon>Citrus</taxon>
    </lineage>
</organism>
<dbReference type="PANTHER" id="PTHR39104">
    <property type="entry name" value="AMINO ACID-LIGASE"/>
    <property type="match status" value="1"/>
</dbReference>
<dbReference type="PANTHER" id="PTHR39104:SF1">
    <property type="entry name" value="AMINO ACID-LIGASE"/>
    <property type="match status" value="1"/>
</dbReference>
<evidence type="ECO:0000313" key="2">
    <source>
        <dbReference type="Proteomes" id="UP000027120"/>
    </source>
</evidence>
<dbReference type="Proteomes" id="UP000027120">
    <property type="component" value="Unassembled WGS sequence"/>
</dbReference>
<gene>
    <name evidence="1" type="ORF">CISIN_1g027186mg</name>
</gene>
<dbReference type="EMBL" id="KK784901">
    <property type="protein sequence ID" value="KDO65958.1"/>
    <property type="molecule type" value="Genomic_DNA"/>
</dbReference>
<reference evidence="1 2" key="1">
    <citation type="submission" date="2014-04" db="EMBL/GenBank/DDBJ databases">
        <authorList>
            <consortium name="International Citrus Genome Consortium"/>
            <person name="Gmitter F."/>
            <person name="Chen C."/>
            <person name="Farmerie W."/>
            <person name="Harkins T."/>
            <person name="Desany B."/>
            <person name="Mohiuddin M."/>
            <person name="Kodira C."/>
            <person name="Borodovsky M."/>
            <person name="Lomsadze A."/>
            <person name="Burns P."/>
            <person name="Jenkins J."/>
            <person name="Prochnik S."/>
            <person name="Shu S."/>
            <person name="Chapman J."/>
            <person name="Pitluck S."/>
            <person name="Schmutz J."/>
            <person name="Rokhsar D."/>
        </authorList>
    </citation>
    <scope>NUCLEOTIDE SEQUENCE</scope>
</reference>
<dbReference type="STRING" id="2711.A0A067FF20"/>
<sequence>MSNPRTIKLFCPSVSNLIQFVAWDEQRLDLGSIARAFGLDPSTVKLNGHFISRGFDFVSSSVTWRPLIKFFSAKGLSTGKDDKDALIVDGKLSKVGSKRLHNSGDTLVETPGKFAAPVCSICRRPLAEDINLFKNKKLKDSSSGYEEGDHHAAMSNGLGLKRKHSLEDLCLLKKLKIKESNSDCQGSANKHCSTFSRTQFTCSHMSDSVKGPRENEVITATPCKRIR</sequence>
<name>A0A067FF20_CITSI</name>